<dbReference type="FunFam" id="3.90.70.10:FF:000332">
    <property type="entry name" value="Cathepsin L1"/>
    <property type="match status" value="1"/>
</dbReference>
<gene>
    <name evidence="6" type="primary">Dper\GL15686</name>
    <name evidence="6" type="ORF">Dper_GL15686</name>
</gene>
<dbReference type="OMA" id="DCCLGSE"/>
<name>B4H900_DROPE</name>
<feature type="domain" description="Cathepsin propeptide inhibitor" evidence="5">
    <location>
        <begin position="25"/>
        <end position="85"/>
    </location>
</feature>
<dbReference type="SMART" id="SM00848">
    <property type="entry name" value="Inhibitor_I29"/>
    <property type="match status" value="1"/>
</dbReference>
<dbReference type="AlphaFoldDB" id="B4H900"/>
<evidence type="ECO:0000256" key="2">
    <source>
        <dbReference type="ARBA" id="ARBA00023157"/>
    </source>
</evidence>
<dbReference type="STRING" id="7234.B4H900"/>
<keyword evidence="3" id="KW-0732">Signal</keyword>
<dbReference type="SUPFAM" id="SSF54001">
    <property type="entry name" value="Cysteine proteinases"/>
    <property type="match status" value="1"/>
</dbReference>
<dbReference type="HOGENOM" id="CLU_012184_1_3_1"/>
<dbReference type="eggNOG" id="KOG1543">
    <property type="taxonomic scope" value="Eukaryota"/>
</dbReference>
<dbReference type="SMART" id="SM00645">
    <property type="entry name" value="Pept_C1"/>
    <property type="match status" value="1"/>
</dbReference>
<sequence>MQSQALIVLFCLLTIVRGAAVWSEWNAFKERHNKSYQSADEHRLRFLIFMDNKLRIVEHNKRWARGQESHQLGINQFADLSSREFRERLLHSEQVSQGFGDVYLMPSEVEIEPLPETVDWRTRNAVTAVKSQGDFPTCWSFAATGVIEGRHAIKYGHLQSLSEQNLIDCCLGSEGGYNTWRAMQCIRTLGGIDTEVSYAYQGPAAPCSYRPSARAARVFGAVPLPQGNERTMAQALLSGPLAVSINAATIQFYKSGVFRDSSCSRSVNHAVLAVGYGTDPSYGDYWLIKNSWGTGWGESGYIRMARNSDNQCGVASSVFYPIV</sequence>
<evidence type="ECO:0000313" key="7">
    <source>
        <dbReference type="Proteomes" id="UP000008744"/>
    </source>
</evidence>
<dbReference type="PRINTS" id="PR00705">
    <property type="entry name" value="PAPAIN"/>
</dbReference>
<dbReference type="PANTHER" id="PTHR12411">
    <property type="entry name" value="CYSTEINE PROTEASE FAMILY C1-RELATED"/>
    <property type="match status" value="1"/>
</dbReference>
<evidence type="ECO:0000259" key="5">
    <source>
        <dbReference type="SMART" id="SM00848"/>
    </source>
</evidence>
<accession>B4H900</accession>
<dbReference type="SMR" id="B4H900"/>
<dbReference type="KEGG" id="dpe:6602315"/>
<proteinExistence type="inferred from homology"/>
<organism evidence="7">
    <name type="scientific">Drosophila persimilis</name>
    <name type="common">Fruit fly</name>
    <dbReference type="NCBI Taxonomy" id="7234"/>
    <lineage>
        <taxon>Eukaryota</taxon>
        <taxon>Metazoa</taxon>
        <taxon>Ecdysozoa</taxon>
        <taxon>Arthropoda</taxon>
        <taxon>Hexapoda</taxon>
        <taxon>Insecta</taxon>
        <taxon>Pterygota</taxon>
        <taxon>Neoptera</taxon>
        <taxon>Endopterygota</taxon>
        <taxon>Diptera</taxon>
        <taxon>Brachycera</taxon>
        <taxon>Muscomorpha</taxon>
        <taxon>Ephydroidea</taxon>
        <taxon>Drosophilidae</taxon>
        <taxon>Drosophila</taxon>
        <taxon>Sophophora</taxon>
    </lineage>
</organism>
<dbReference type="CDD" id="cd02248">
    <property type="entry name" value="Peptidase_C1A"/>
    <property type="match status" value="1"/>
</dbReference>
<dbReference type="OrthoDB" id="10253408at2759"/>
<dbReference type="PROSITE" id="PS00640">
    <property type="entry name" value="THIOL_PROTEASE_ASN"/>
    <property type="match status" value="1"/>
</dbReference>
<dbReference type="GO" id="GO:0008234">
    <property type="term" value="F:cysteine-type peptidase activity"/>
    <property type="evidence" value="ECO:0007669"/>
    <property type="project" value="InterPro"/>
</dbReference>
<evidence type="ECO:0000259" key="4">
    <source>
        <dbReference type="SMART" id="SM00645"/>
    </source>
</evidence>
<feature type="chain" id="PRO_5018616686" evidence="3">
    <location>
        <begin position="19"/>
        <end position="323"/>
    </location>
</feature>
<dbReference type="EMBL" id="CH479226">
    <property type="protein sequence ID" value="EDW35215.1"/>
    <property type="molecule type" value="Genomic_DNA"/>
</dbReference>
<keyword evidence="7" id="KW-1185">Reference proteome</keyword>
<dbReference type="InterPro" id="IPR013128">
    <property type="entry name" value="Peptidase_C1A"/>
</dbReference>
<keyword evidence="2" id="KW-1015">Disulfide bond</keyword>
<protein>
    <submittedName>
        <fullName evidence="6">GL15686</fullName>
    </submittedName>
</protein>
<evidence type="ECO:0000256" key="3">
    <source>
        <dbReference type="SAM" id="SignalP"/>
    </source>
</evidence>
<dbReference type="InterPro" id="IPR013201">
    <property type="entry name" value="Prot_inhib_I29"/>
</dbReference>
<dbReference type="InterPro" id="IPR038765">
    <property type="entry name" value="Papain-like_cys_pep_sf"/>
</dbReference>
<evidence type="ECO:0000313" key="6">
    <source>
        <dbReference type="EMBL" id="EDW35215.1"/>
    </source>
</evidence>
<dbReference type="Gene3D" id="3.90.70.10">
    <property type="entry name" value="Cysteine proteinases"/>
    <property type="match status" value="1"/>
</dbReference>
<dbReference type="Pfam" id="PF00112">
    <property type="entry name" value="Peptidase_C1"/>
    <property type="match status" value="1"/>
</dbReference>
<dbReference type="GO" id="GO:0006508">
    <property type="term" value="P:proteolysis"/>
    <property type="evidence" value="ECO:0007669"/>
    <property type="project" value="InterPro"/>
</dbReference>
<dbReference type="InterPro" id="IPR025661">
    <property type="entry name" value="Pept_asp_AS"/>
</dbReference>
<evidence type="ECO:0000256" key="1">
    <source>
        <dbReference type="ARBA" id="ARBA00008455"/>
    </source>
</evidence>
<dbReference type="Pfam" id="PF08246">
    <property type="entry name" value="Inhibitor_I29"/>
    <property type="match status" value="1"/>
</dbReference>
<dbReference type="PhylomeDB" id="B4H900"/>
<feature type="domain" description="Peptidase C1A papain C-terminal" evidence="4">
    <location>
        <begin position="114"/>
        <end position="322"/>
    </location>
</feature>
<dbReference type="PROSITE" id="PS00639">
    <property type="entry name" value="THIOL_PROTEASE_HIS"/>
    <property type="match status" value="1"/>
</dbReference>
<dbReference type="InterPro" id="IPR000668">
    <property type="entry name" value="Peptidase_C1A_C"/>
</dbReference>
<reference evidence="6 7" key="1">
    <citation type="journal article" date="2007" name="Nature">
        <title>Evolution of genes and genomes on the Drosophila phylogeny.</title>
        <authorList>
            <consortium name="Drosophila 12 Genomes Consortium"/>
            <person name="Clark A.G."/>
            <person name="Eisen M.B."/>
            <person name="Smith D.R."/>
            <person name="Bergman C.M."/>
            <person name="Oliver B."/>
            <person name="Markow T.A."/>
            <person name="Kaufman T.C."/>
            <person name="Kellis M."/>
            <person name="Gelbart W."/>
            <person name="Iyer V.N."/>
            <person name="Pollard D.A."/>
            <person name="Sackton T.B."/>
            <person name="Larracuente A.M."/>
            <person name="Singh N.D."/>
            <person name="Abad J.P."/>
            <person name="Abt D.N."/>
            <person name="Adryan B."/>
            <person name="Aguade M."/>
            <person name="Akashi H."/>
            <person name="Anderson W.W."/>
            <person name="Aquadro C.F."/>
            <person name="Ardell D.H."/>
            <person name="Arguello R."/>
            <person name="Artieri C.G."/>
            <person name="Barbash D.A."/>
            <person name="Barker D."/>
            <person name="Barsanti P."/>
            <person name="Batterham P."/>
            <person name="Batzoglou S."/>
            <person name="Begun D."/>
            <person name="Bhutkar A."/>
            <person name="Blanco E."/>
            <person name="Bosak S.A."/>
            <person name="Bradley R.K."/>
            <person name="Brand A.D."/>
            <person name="Brent M.R."/>
            <person name="Brooks A.N."/>
            <person name="Brown R.H."/>
            <person name="Butlin R.K."/>
            <person name="Caggese C."/>
            <person name="Calvi B.R."/>
            <person name="Bernardo de Carvalho A."/>
            <person name="Caspi A."/>
            <person name="Castrezana S."/>
            <person name="Celniker S.E."/>
            <person name="Chang J.L."/>
            <person name="Chapple C."/>
            <person name="Chatterji S."/>
            <person name="Chinwalla A."/>
            <person name="Civetta A."/>
            <person name="Clifton S.W."/>
            <person name="Comeron J.M."/>
            <person name="Costello J.C."/>
            <person name="Coyne J.A."/>
            <person name="Daub J."/>
            <person name="David R.G."/>
            <person name="Delcher A.L."/>
            <person name="Delehaunty K."/>
            <person name="Do C.B."/>
            <person name="Ebling H."/>
            <person name="Edwards K."/>
            <person name="Eickbush T."/>
            <person name="Evans J.D."/>
            <person name="Filipski A."/>
            <person name="Findeiss S."/>
            <person name="Freyhult E."/>
            <person name="Fulton L."/>
            <person name="Fulton R."/>
            <person name="Garcia A.C."/>
            <person name="Gardiner A."/>
            <person name="Garfield D.A."/>
            <person name="Garvin B.E."/>
            <person name="Gibson G."/>
            <person name="Gilbert D."/>
            <person name="Gnerre S."/>
            <person name="Godfrey J."/>
            <person name="Good R."/>
            <person name="Gotea V."/>
            <person name="Gravely B."/>
            <person name="Greenberg A.J."/>
            <person name="Griffiths-Jones S."/>
            <person name="Gross S."/>
            <person name="Guigo R."/>
            <person name="Gustafson E.A."/>
            <person name="Haerty W."/>
            <person name="Hahn M.W."/>
            <person name="Halligan D.L."/>
            <person name="Halpern A.L."/>
            <person name="Halter G.M."/>
            <person name="Han M.V."/>
            <person name="Heger A."/>
            <person name="Hillier L."/>
            <person name="Hinrichs A.S."/>
            <person name="Holmes I."/>
            <person name="Hoskins R.A."/>
            <person name="Hubisz M.J."/>
            <person name="Hultmark D."/>
            <person name="Huntley M.A."/>
            <person name="Jaffe D.B."/>
            <person name="Jagadeeshan S."/>
            <person name="Jeck W.R."/>
            <person name="Johnson J."/>
            <person name="Jones C.D."/>
            <person name="Jordan W.C."/>
            <person name="Karpen G.H."/>
            <person name="Kataoka E."/>
            <person name="Keightley P.D."/>
            <person name="Kheradpour P."/>
            <person name="Kirkness E.F."/>
            <person name="Koerich L.B."/>
            <person name="Kristiansen K."/>
            <person name="Kudrna D."/>
            <person name="Kulathinal R.J."/>
            <person name="Kumar S."/>
            <person name="Kwok R."/>
            <person name="Lander E."/>
            <person name="Langley C.H."/>
            <person name="Lapoint R."/>
            <person name="Lazzaro B.P."/>
            <person name="Lee S.J."/>
            <person name="Levesque L."/>
            <person name="Li R."/>
            <person name="Lin C.F."/>
            <person name="Lin M.F."/>
            <person name="Lindblad-Toh K."/>
            <person name="Llopart A."/>
            <person name="Long M."/>
            <person name="Low L."/>
            <person name="Lozovsky E."/>
            <person name="Lu J."/>
            <person name="Luo M."/>
            <person name="Machado C.A."/>
            <person name="Makalowski W."/>
            <person name="Marzo M."/>
            <person name="Matsuda M."/>
            <person name="Matzkin L."/>
            <person name="McAllister B."/>
            <person name="McBride C.S."/>
            <person name="McKernan B."/>
            <person name="McKernan K."/>
            <person name="Mendez-Lago M."/>
            <person name="Minx P."/>
            <person name="Mollenhauer M.U."/>
            <person name="Montooth K."/>
            <person name="Mount S.M."/>
            <person name="Mu X."/>
            <person name="Myers E."/>
            <person name="Negre B."/>
            <person name="Newfeld S."/>
            <person name="Nielsen R."/>
            <person name="Noor M.A."/>
            <person name="O'Grady P."/>
            <person name="Pachter L."/>
            <person name="Papaceit M."/>
            <person name="Parisi M.J."/>
            <person name="Parisi M."/>
            <person name="Parts L."/>
            <person name="Pedersen J.S."/>
            <person name="Pesole G."/>
            <person name="Phillippy A.M."/>
            <person name="Ponting C.P."/>
            <person name="Pop M."/>
            <person name="Porcelli D."/>
            <person name="Powell J.R."/>
            <person name="Prohaska S."/>
            <person name="Pruitt K."/>
            <person name="Puig M."/>
            <person name="Quesneville H."/>
            <person name="Ram K.R."/>
            <person name="Rand D."/>
            <person name="Rasmussen M.D."/>
            <person name="Reed L.K."/>
            <person name="Reenan R."/>
            <person name="Reily A."/>
            <person name="Remington K.A."/>
            <person name="Rieger T.T."/>
            <person name="Ritchie M.G."/>
            <person name="Robin C."/>
            <person name="Rogers Y.H."/>
            <person name="Rohde C."/>
            <person name="Rozas J."/>
            <person name="Rubenfield M.J."/>
            <person name="Ruiz A."/>
            <person name="Russo S."/>
            <person name="Salzberg S.L."/>
            <person name="Sanchez-Gracia A."/>
            <person name="Saranga D.J."/>
            <person name="Sato H."/>
            <person name="Schaeffer S.W."/>
            <person name="Schatz M.C."/>
            <person name="Schlenke T."/>
            <person name="Schwartz R."/>
            <person name="Segarra C."/>
            <person name="Singh R.S."/>
            <person name="Sirot L."/>
            <person name="Sirota M."/>
            <person name="Sisneros N.B."/>
            <person name="Smith C.D."/>
            <person name="Smith T.F."/>
            <person name="Spieth J."/>
            <person name="Stage D.E."/>
            <person name="Stark A."/>
            <person name="Stephan W."/>
            <person name="Strausberg R.L."/>
            <person name="Strempel S."/>
            <person name="Sturgill D."/>
            <person name="Sutton G."/>
            <person name="Sutton G.G."/>
            <person name="Tao W."/>
            <person name="Teichmann S."/>
            <person name="Tobari Y.N."/>
            <person name="Tomimura Y."/>
            <person name="Tsolas J.M."/>
            <person name="Valente V.L."/>
            <person name="Venter E."/>
            <person name="Venter J.C."/>
            <person name="Vicario S."/>
            <person name="Vieira F.G."/>
            <person name="Vilella A.J."/>
            <person name="Villasante A."/>
            <person name="Walenz B."/>
            <person name="Wang J."/>
            <person name="Wasserman M."/>
            <person name="Watts T."/>
            <person name="Wilson D."/>
            <person name="Wilson R.K."/>
            <person name="Wing R.A."/>
            <person name="Wolfner M.F."/>
            <person name="Wong A."/>
            <person name="Wong G.K."/>
            <person name="Wu C.I."/>
            <person name="Wu G."/>
            <person name="Yamamoto D."/>
            <person name="Yang H.P."/>
            <person name="Yang S.P."/>
            <person name="Yorke J.A."/>
            <person name="Yoshida K."/>
            <person name="Zdobnov E."/>
            <person name="Zhang P."/>
            <person name="Zhang Y."/>
            <person name="Zimin A.V."/>
            <person name="Baldwin J."/>
            <person name="Abdouelleil A."/>
            <person name="Abdulkadir J."/>
            <person name="Abebe A."/>
            <person name="Abera B."/>
            <person name="Abreu J."/>
            <person name="Acer S.C."/>
            <person name="Aftuck L."/>
            <person name="Alexander A."/>
            <person name="An P."/>
            <person name="Anderson E."/>
            <person name="Anderson S."/>
            <person name="Arachi H."/>
            <person name="Azer M."/>
            <person name="Bachantsang P."/>
            <person name="Barry A."/>
            <person name="Bayul T."/>
            <person name="Berlin A."/>
            <person name="Bessette D."/>
            <person name="Bloom T."/>
            <person name="Blye J."/>
            <person name="Boguslavskiy L."/>
            <person name="Bonnet C."/>
            <person name="Boukhgalter B."/>
            <person name="Bourzgui I."/>
            <person name="Brown A."/>
            <person name="Cahill P."/>
            <person name="Channer S."/>
            <person name="Cheshatsang Y."/>
            <person name="Chuda L."/>
            <person name="Citroen M."/>
            <person name="Collymore A."/>
            <person name="Cooke P."/>
            <person name="Costello M."/>
            <person name="D'Aco K."/>
            <person name="Daza R."/>
            <person name="De Haan G."/>
            <person name="DeGray S."/>
            <person name="DeMaso C."/>
            <person name="Dhargay N."/>
            <person name="Dooley K."/>
            <person name="Dooley E."/>
            <person name="Doricent M."/>
            <person name="Dorje P."/>
            <person name="Dorjee K."/>
            <person name="Dupes A."/>
            <person name="Elong R."/>
            <person name="Falk J."/>
            <person name="Farina A."/>
            <person name="Faro S."/>
            <person name="Ferguson D."/>
            <person name="Fisher S."/>
            <person name="Foley C.D."/>
            <person name="Franke A."/>
            <person name="Friedrich D."/>
            <person name="Gadbois L."/>
            <person name="Gearin G."/>
            <person name="Gearin C.R."/>
            <person name="Giannoukos G."/>
            <person name="Goode T."/>
            <person name="Graham J."/>
            <person name="Grandbois E."/>
            <person name="Grewal S."/>
            <person name="Gyaltsen K."/>
            <person name="Hafez N."/>
            <person name="Hagos B."/>
            <person name="Hall J."/>
            <person name="Henson C."/>
            <person name="Hollinger A."/>
            <person name="Honan T."/>
            <person name="Huard M.D."/>
            <person name="Hughes L."/>
            <person name="Hurhula B."/>
            <person name="Husby M.E."/>
            <person name="Kamat A."/>
            <person name="Kanga B."/>
            <person name="Kashin S."/>
            <person name="Khazanovich D."/>
            <person name="Kisner P."/>
            <person name="Lance K."/>
            <person name="Lara M."/>
            <person name="Lee W."/>
            <person name="Lennon N."/>
            <person name="Letendre F."/>
            <person name="LeVine R."/>
            <person name="Lipovsky A."/>
            <person name="Liu X."/>
            <person name="Liu J."/>
            <person name="Liu S."/>
            <person name="Lokyitsang T."/>
            <person name="Lokyitsang Y."/>
            <person name="Lubonja R."/>
            <person name="Lui A."/>
            <person name="MacDonald P."/>
            <person name="Magnisalis V."/>
            <person name="Maru K."/>
            <person name="Matthews C."/>
            <person name="McCusker W."/>
            <person name="McDonough S."/>
            <person name="Mehta T."/>
            <person name="Meldrim J."/>
            <person name="Meneus L."/>
            <person name="Mihai O."/>
            <person name="Mihalev A."/>
            <person name="Mihova T."/>
            <person name="Mittelman R."/>
            <person name="Mlenga V."/>
            <person name="Montmayeur A."/>
            <person name="Mulrain L."/>
            <person name="Navidi A."/>
            <person name="Naylor J."/>
            <person name="Negash T."/>
            <person name="Nguyen T."/>
            <person name="Nguyen N."/>
            <person name="Nicol R."/>
            <person name="Norbu C."/>
            <person name="Norbu N."/>
            <person name="Novod N."/>
            <person name="O'Neill B."/>
            <person name="Osman S."/>
            <person name="Markiewicz E."/>
            <person name="Oyono O.L."/>
            <person name="Patti C."/>
            <person name="Phunkhang P."/>
            <person name="Pierre F."/>
            <person name="Priest M."/>
            <person name="Raghuraman S."/>
            <person name="Rege F."/>
            <person name="Reyes R."/>
            <person name="Rise C."/>
            <person name="Rogov P."/>
            <person name="Ross K."/>
            <person name="Ryan E."/>
            <person name="Settipalli S."/>
            <person name="Shea T."/>
            <person name="Sherpa N."/>
            <person name="Shi L."/>
            <person name="Shih D."/>
            <person name="Sparrow T."/>
            <person name="Spaulding J."/>
            <person name="Stalker J."/>
            <person name="Stange-Thomann N."/>
            <person name="Stavropoulos S."/>
            <person name="Stone C."/>
            <person name="Strader C."/>
            <person name="Tesfaye S."/>
            <person name="Thomson T."/>
            <person name="Thoulutsang Y."/>
            <person name="Thoulutsang D."/>
            <person name="Topham K."/>
            <person name="Topping I."/>
            <person name="Tsamla T."/>
            <person name="Vassiliev H."/>
            <person name="Vo A."/>
            <person name="Wangchuk T."/>
            <person name="Wangdi T."/>
            <person name="Weiand M."/>
            <person name="Wilkinson J."/>
            <person name="Wilson A."/>
            <person name="Yadav S."/>
            <person name="Young G."/>
            <person name="Yu Q."/>
            <person name="Zembek L."/>
            <person name="Zhong D."/>
            <person name="Zimmer A."/>
            <person name="Zwirko Z."/>
            <person name="Jaffe D.B."/>
            <person name="Alvarez P."/>
            <person name="Brockman W."/>
            <person name="Butler J."/>
            <person name="Chin C."/>
            <person name="Gnerre S."/>
            <person name="Grabherr M."/>
            <person name="Kleber M."/>
            <person name="Mauceli E."/>
            <person name="MacCallum I."/>
        </authorList>
    </citation>
    <scope>NUCLEOTIDE SEQUENCE [LARGE SCALE GENOMIC DNA]</scope>
    <source>
        <strain evidence="7">MSH-3 / Tucson 14011-0111.49</strain>
    </source>
</reference>
<dbReference type="InterPro" id="IPR039417">
    <property type="entry name" value="Peptidase_C1A_papain-like"/>
</dbReference>
<dbReference type="InterPro" id="IPR025660">
    <property type="entry name" value="Pept_his_AS"/>
</dbReference>
<comment type="similarity">
    <text evidence="1">Belongs to the peptidase C1 family.</text>
</comment>
<feature type="signal peptide" evidence="3">
    <location>
        <begin position="1"/>
        <end position="18"/>
    </location>
</feature>
<dbReference type="Proteomes" id="UP000008744">
    <property type="component" value="Unassembled WGS sequence"/>
</dbReference>